<organism evidence="1 2">
    <name type="scientific">Subtercola lobariae</name>
    <dbReference type="NCBI Taxonomy" id="1588641"/>
    <lineage>
        <taxon>Bacteria</taxon>
        <taxon>Bacillati</taxon>
        <taxon>Actinomycetota</taxon>
        <taxon>Actinomycetes</taxon>
        <taxon>Micrococcales</taxon>
        <taxon>Microbacteriaceae</taxon>
        <taxon>Subtercola</taxon>
    </lineage>
</organism>
<protein>
    <submittedName>
        <fullName evidence="1">Uncharacterized protein</fullName>
    </submittedName>
</protein>
<evidence type="ECO:0000313" key="1">
    <source>
        <dbReference type="EMBL" id="GGF16965.1"/>
    </source>
</evidence>
<name>A0A917EUQ1_9MICO</name>
<dbReference type="EMBL" id="BMGP01000001">
    <property type="protein sequence ID" value="GGF16965.1"/>
    <property type="molecule type" value="Genomic_DNA"/>
</dbReference>
<comment type="caution">
    <text evidence="1">The sequence shown here is derived from an EMBL/GenBank/DDBJ whole genome shotgun (WGS) entry which is preliminary data.</text>
</comment>
<dbReference type="Proteomes" id="UP000598775">
    <property type="component" value="Unassembled WGS sequence"/>
</dbReference>
<proteinExistence type="predicted"/>
<evidence type="ECO:0000313" key="2">
    <source>
        <dbReference type="Proteomes" id="UP000598775"/>
    </source>
</evidence>
<keyword evidence="2" id="KW-1185">Reference proteome</keyword>
<sequence length="70" mass="7345">MLAGVDDPAQAVSASAEAAMMAAAAMRRLLFTELSSWMTVRPFALCTANDSDAPGCDHLMLAFAGNRRGL</sequence>
<gene>
    <name evidence="1" type="ORF">GCM10011399_08400</name>
</gene>
<dbReference type="AlphaFoldDB" id="A0A917EUQ1"/>
<reference evidence="1 2" key="1">
    <citation type="journal article" date="2014" name="Int. J. Syst. Evol. Microbiol.">
        <title>Complete genome sequence of Corynebacterium casei LMG S-19264T (=DSM 44701T), isolated from a smear-ripened cheese.</title>
        <authorList>
            <consortium name="US DOE Joint Genome Institute (JGI-PGF)"/>
            <person name="Walter F."/>
            <person name="Albersmeier A."/>
            <person name="Kalinowski J."/>
            <person name="Ruckert C."/>
        </authorList>
    </citation>
    <scope>NUCLEOTIDE SEQUENCE [LARGE SCALE GENOMIC DNA]</scope>
    <source>
        <strain evidence="1 2">CGMCC 1.12976</strain>
    </source>
</reference>
<accession>A0A917EUQ1</accession>